<evidence type="ECO:0000313" key="2">
    <source>
        <dbReference type="EMBL" id="MCC2168681.1"/>
    </source>
</evidence>
<feature type="compositionally biased region" description="Basic and acidic residues" evidence="1">
    <location>
        <begin position="1"/>
        <end position="12"/>
    </location>
</feature>
<evidence type="ECO:0000313" key="3">
    <source>
        <dbReference type="Proteomes" id="UP001199355"/>
    </source>
</evidence>
<feature type="region of interest" description="Disordered" evidence="1">
    <location>
        <begin position="1"/>
        <end position="21"/>
    </location>
</feature>
<evidence type="ECO:0000256" key="1">
    <source>
        <dbReference type="SAM" id="MobiDB-lite"/>
    </source>
</evidence>
<comment type="caution">
    <text evidence="2">The sequence shown here is derived from an EMBL/GenBank/DDBJ whole genome shotgun (WGS) entry which is preliminary data.</text>
</comment>
<sequence length="46" mass="5646">MSAREREQAKPAHRERRMSIMNEVHDIMSAREREQAKPAHRERRNY</sequence>
<reference evidence="2 3" key="1">
    <citation type="submission" date="2021-10" db="EMBL/GenBank/DDBJ databases">
        <title>Anaerobic single-cell dispensing facilitates the cultivation of human gut bacteria.</title>
        <authorList>
            <person name="Afrizal A."/>
        </authorList>
    </citation>
    <scope>NUCLEOTIDE SEQUENCE [LARGE SCALE GENOMIC DNA]</scope>
    <source>
        <strain evidence="2 3">CLA-AA-H244</strain>
    </source>
</reference>
<organism evidence="2 3">
    <name type="scientific">Gallintestinimicrobium propionicum</name>
    <dbReference type="NCBI Taxonomy" id="2981770"/>
    <lineage>
        <taxon>Bacteria</taxon>
        <taxon>Bacillati</taxon>
        <taxon>Bacillota</taxon>
        <taxon>Clostridia</taxon>
        <taxon>Lachnospirales</taxon>
        <taxon>Lachnospiraceae</taxon>
        <taxon>Gallintestinimicrobium</taxon>
    </lineage>
</organism>
<dbReference type="RefSeq" id="WP_308728837.1">
    <property type="nucleotide sequence ID" value="NZ_JAJEQF010000043.1"/>
</dbReference>
<name>A0AAE3AVS3_9FIRM</name>
<keyword evidence="3" id="KW-1185">Reference proteome</keyword>
<protein>
    <submittedName>
        <fullName evidence="2">Uncharacterized protein</fullName>
    </submittedName>
</protein>
<gene>
    <name evidence="2" type="ORF">LKD45_13465</name>
</gene>
<proteinExistence type="predicted"/>
<dbReference type="Proteomes" id="UP001199355">
    <property type="component" value="Unassembled WGS sequence"/>
</dbReference>
<dbReference type="EMBL" id="JAJEQF010000043">
    <property type="protein sequence ID" value="MCC2168681.1"/>
    <property type="molecule type" value="Genomic_DNA"/>
</dbReference>
<dbReference type="AlphaFoldDB" id="A0AAE3AVS3"/>
<accession>A0AAE3AVS3</accession>